<keyword evidence="4" id="KW-1134">Transmembrane beta strand</keyword>
<keyword evidence="3" id="KW-0813">Transport</keyword>
<dbReference type="PANTHER" id="PTHR30026">
    <property type="entry name" value="OUTER MEMBRANE PROTEIN TOLC"/>
    <property type="match status" value="1"/>
</dbReference>
<dbReference type="EMBL" id="JAEKFT010000022">
    <property type="protein sequence ID" value="MBT0962914.1"/>
    <property type="molecule type" value="Genomic_DNA"/>
</dbReference>
<dbReference type="PANTHER" id="PTHR30026:SF22">
    <property type="entry name" value="OUTER MEMBRANE EFFLUX PROTEIN"/>
    <property type="match status" value="1"/>
</dbReference>
<dbReference type="InterPro" id="IPR003423">
    <property type="entry name" value="OMP_efflux"/>
</dbReference>
<dbReference type="InterPro" id="IPR056203">
    <property type="entry name" value="Cds6_C"/>
</dbReference>
<sequence>MTKITRLPVILALSLLPLAAQAVPAASLREAVQRAVVGNPEVQARWHAFLAAEEEQDVARGGYLPRVDLTAGIGRERQRDPDVADRNYTRRGATLSLNQMVYDGFATQSEVARLGHAKLTRYFEILDASESVAGETVRAYADVLRYRDLVQLAQENFLRHKEVFDQIEERASAGVGRRVDLEQAAGRLALAESNLLTEASNLHDVSARYQRLVGELPADTLEPIGRLAEQLPPSVADALRLAYEGHPAFHAAVENVRAATAEAKGKEAAYQPRVDLRARQSVDYNTDGVDGRHGDSVVELVMNFNLYKGGSDRATVRQFAQRLNQAKDLRDKSCRDIRQGLSIAYNDVQRLAEQLKYLNQHQLSISKAREAYRKQFDIGQRTLLDLLDSENEYFEARRAYVNGEYDQKVAEARTLGGMGKLLPSLQVAREDLPALSELAVDREAVSPSAACPAEAPAPSSVLKLLGQRSAAPVAAAAPAEAPQPASAATELADATAKWAAAWAAKDYDSYRAFYGKGFVPADGMSMAAWEAQRRARLAKPGSISVGVAELRVEKLGPDVAATVFRQTYRANDYQDVVTKRLEWARVDGRWSIQRESAE</sequence>
<dbReference type="RefSeq" id="WP_214362862.1">
    <property type="nucleotide sequence ID" value="NZ_JAEKFT010000022.1"/>
</dbReference>
<keyword evidence="11" id="KW-1185">Reference proteome</keyword>
<keyword evidence="5" id="KW-0812">Transmembrane</keyword>
<dbReference type="InterPro" id="IPR032710">
    <property type="entry name" value="NTF2-like_dom_sf"/>
</dbReference>
<evidence type="ECO:0000256" key="6">
    <source>
        <dbReference type="ARBA" id="ARBA00023136"/>
    </source>
</evidence>
<dbReference type="Gene3D" id="1.20.1600.10">
    <property type="entry name" value="Outer membrane efflux proteins (OEP)"/>
    <property type="match status" value="1"/>
</dbReference>
<keyword evidence="6" id="KW-0472">Membrane</keyword>
<dbReference type="Gene3D" id="3.10.450.50">
    <property type="match status" value="1"/>
</dbReference>
<evidence type="ECO:0000256" key="5">
    <source>
        <dbReference type="ARBA" id="ARBA00022692"/>
    </source>
</evidence>
<keyword evidence="8" id="KW-0732">Signal</keyword>
<dbReference type="GO" id="GO:0009279">
    <property type="term" value="C:cell outer membrane"/>
    <property type="evidence" value="ECO:0007669"/>
    <property type="project" value="UniProtKB-SubCell"/>
</dbReference>
<accession>A0A944DQT6</accession>
<dbReference type="InterPro" id="IPR051906">
    <property type="entry name" value="TolC-like"/>
</dbReference>
<dbReference type="Pfam" id="PF02321">
    <property type="entry name" value="OEP"/>
    <property type="match status" value="2"/>
</dbReference>
<dbReference type="AlphaFoldDB" id="A0A944DQT6"/>
<dbReference type="Proteomes" id="UP000694660">
    <property type="component" value="Unassembled WGS sequence"/>
</dbReference>
<dbReference type="NCBIfam" id="TIGR01844">
    <property type="entry name" value="type_I_sec_TolC"/>
    <property type="match status" value="1"/>
</dbReference>
<evidence type="ECO:0000256" key="4">
    <source>
        <dbReference type="ARBA" id="ARBA00022452"/>
    </source>
</evidence>
<comment type="similarity">
    <text evidence="2">Belongs to the outer membrane factor (OMF) (TC 1.B.17) family.</text>
</comment>
<dbReference type="SUPFAM" id="SSF54427">
    <property type="entry name" value="NTF2-like"/>
    <property type="match status" value="1"/>
</dbReference>
<evidence type="ECO:0000256" key="1">
    <source>
        <dbReference type="ARBA" id="ARBA00004442"/>
    </source>
</evidence>
<protein>
    <submittedName>
        <fullName evidence="10">TolC family outer membrane protein</fullName>
    </submittedName>
</protein>
<dbReference type="SUPFAM" id="SSF56954">
    <property type="entry name" value="Outer membrane efflux proteins (OEP)"/>
    <property type="match status" value="1"/>
</dbReference>
<dbReference type="GO" id="GO:0015562">
    <property type="term" value="F:efflux transmembrane transporter activity"/>
    <property type="evidence" value="ECO:0007669"/>
    <property type="project" value="InterPro"/>
</dbReference>
<organism evidence="10 11">
    <name type="scientific">Denitromonas iodatirespirans</name>
    <dbReference type="NCBI Taxonomy" id="2795389"/>
    <lineage>
        <taxon>Bacteria</taxon>
        <taxon>Pseudomonadati</taxon>
        <taxon>Pseudomonadota</taxon>
        <taxon>Betaproteobacteria</taxon>
        <taxon>Rhodocyclales</taxon>
        <taxon>Zoogloeaceae</taxon>
        <taxon>Denitromonas</taxon>
    </lineage>
</organism>
<feature type="domain" description="Cds6 C-terminal" evidence="9">
    <location>
        <begin position="492"/>
        <end position="595"/>
    </location>
</feature>
<reference evidence="11" key="1">
    <citation type="journal article" date="2022" name="ISME J.">
        <title>Genetic and phylogenetic analysis of dissimilatory iodate-reducing bacteria identifies potential niches across the world's oceans.</title>
        <authorList>
            <person name="Reyes-Umana V."/>
            <person name="Henning Z."/>
            <person name="Lee K."/>
            <person name="Barnum T.P."/>
            <person name="Coates J.D."/>
        </authorList>
    </citation>
    <scope>NUCLEOTIDE SEQUENCE [LARGE SCALE GENOMIC DNA]</scope>
    <source>
        <strain evidence="11">IR12</strain>
    </source>
</reference>
<evidence type="ECO:0000313" key="10">
    <source>
        <dbReference type="EMBL" id="MBT0962914.1"/>
    </source>
</evidence>
<dbReference type="GO" id="GO:0015288">
    <property type="term" value="F:porin activity"/>
    <property type="evidence" value="ECO:0007669"/>
    <property type="project" value="TreeGrafter"/>
</dbReference>
<evidence type="ECO:0000256" key="3">
    <source>
        <dbReference type="ARBA" id="ARBA00022448"/>
    </source>
</evidence>
<feature type="signal peptide" evidence="8">
    <location>
        <begin position="1"/>
        <end position="22"/>
    </location>
</feature>
<proteinExistence type="inferred from homology"/>
<evidence type="ECO:0000256" key="7">
    <source>
        <dbReference type="ARBA" id="ARBA00023237"/>
    </source>
</evidence>
<dbReference type="GO" id="GO:1990281">
    <property type="term" value="C:efflux pump complex"/>
    <property type="evidence" value="ECO:0007669"/>
    <property type="project" value="TreeGrafter"/>
</dbReference>
<dbReference type="Pfam" id="PF24125">
    <property type="entry name" value="Cds6_C"/>
    <property type="match status" value="1"/>
</dbReference>
<comment type="subcellular location">
    <subcellularLocation>
        <location evidence="1">Cell outer membrane</location>
    </subcellularLocation>
</comment>
<evidence type="ECO:0000259" key="9">
    <source>
        <dbReference type="Pfam" id="PF24125"/>
    </source>
</evidence>
<evidence type="ECO:0000256" key="8">
    <source>
        <dbReference type="SAM" id="SignalP"/>
    </source>
</evidence>
<gene>
    <name evidence="10" type="ORF">I8J34_17160</name>
</gene>
<evidence type="ECO:0000313" key="11">
    <source>
        <dbReference type="Proteomes" id="UP000694660"/>
    </source>
</evidence>
<feature type="chain" id="PRO_5036909889" evidence="8">
    <location>
        <begin position="23"/>
        <end position="598"/>
    </location>
</feature>
<comment type="caution">
    <text evidence="10">The sequence shown here is derived from an EMBL/GenBank/DDBJ whole genome shotgun (WGS) entry which is preliminary data.</text>
</comment>
<keyword evidence="7" id="KW-0998">Cell outer membrane</keyword>
<dbReference type="InterPro" id="IPR010130">
    <property type="entry name" value="T1SS_OMP_TolC"/>
</dbReference>
<name>A0A944DQT6_DENI1</name>
<evidence type="ECO:0000256" key="2">
    <source>
        <dbReference type="ARBA" id="ARBA00007613"/>
    </source>
</evidence>